<evidence type="ECO:0000313" key="2">
    <source>
        <dbReference type="Proteomes" id="UP000735302"/>
    </source>
</evidence>
<sequence length="87" mass="9577">MPRDFFIVSLDETGFTIVQRHKRVLAPKGNEQVGQVTSPEKDLLVTNCCIVSASDTAPPPVFVFPRKNFKGFMHHGSPDGSLSLTHP</sequence>
<keyword evidence="2" id="KW-1185">Reference proteome</keyword>
<comment type="caution">
    <text evidence="1">The sequence shown here is derived from an EMBL/GenBank/DDBJ whole genome shotgun (WGS) entry which is preliminary data.</text>
</comment>
<dbReference type="AlphaFoldDB" id="A0AAV4DVX2"/>
<protein>
    <recommendedName>
        <fullName evidence="3">Transposase</fullName>
    </recommendedName>
</protein>
<reference evidence="1 2" key="1">
    <citation type="journal article" date="2021" name="Elife">
        <title>Chloroplast acquisition without the gene transfer in kleptoplastic sea slugs, Plakobranchus ocellatus.</title>
        <authorList>
            <person name="Maeda T."/>
            <person name="Takahashi S."/>
            <person name="Yoshida T."/>
            <person name="Shimamura S."/>
            <person name="Takaki Y."/>
            <person name="Nagai Y."/>
            <person name="Toyoda A."/>
            <person name="Suzuki Y."/>
            <person name="Arimoto A."/>
            <person name="Ishii H."/>
            <person name="Satoh N."/>
            <person name="Nishiyama T."/>
            <person name="Hasebe M."/>
            <person name="Maruyama T."/>
            <person name="Minagawa J."/>
            <person name="Obokata J."/>
            <person name="Shigenobu S."/>
        </authorList>
    </citation>
    <scope>NUCLEOTIDE SEQUENCE [LARGE SCALE GENOMIC DNA]</scope>
</reference>
<dbReference type="EMBL" id="BLXT01008384">
    <property type="protein sequence ID" value="GFO48179.1"/>
    <property type="molecule type" value="Genomic_DNA"/>
</dbReference>
<accession>A0AAV4DVX2</accession>
<evidence type="ECO:0008006" key="3">
    <source>
        <dbReference type="Google" id="ProtNLM"/>
    </source>
</evidence>
<gene>
    <name evidence="1" type="ORF">PoB_007468400</name>
</gene>
<proteinExistence type="predicted"/>
<organism evidence="1 2">
    <name type="scientific">Plakobranchus ocellatus</name>
    <dbReference type="NCBI Taxonomy" id="259542"/>
    <lineage>
        <taxon>Eukaryota</taxon>
        <taxon>Metazoa</taxon>
        <taxon>Spiralia</taxon>
        <taxon>Lophotrochozoa</taxon>
        <taxon>Mollusca</taxon>
        <taxon>Gastropoda</taxon>
        <taxon>Heterobranchia</taxon>
        <taxon>Euthyneura</taxon>
        <taxon>Panpulmonata</taxon>
        <taxon>Sacoglossa</taxon>
        <taxon>Placobranchoidea</taxon>
        <taxon>Plakobranchidae</taxon>
        <taxon>Plakobranchus</taxon>
    </lineage>
</organism>
<name>A0AAV4DVX2_9GAST</name>
<evidence type="ECO:0000313" key="1">
    <source>
        <dbReference type="EMBL" id="GFO48179.1"/>
    </source>
</evidence>
<dbReference type="Proteomes" id="UP000735302">
    <property type="component" value="Unassembled WGS sequence"/>
</dbReference>